<dbReference type="AlphaFoldDB" id="A0A0D3AEG2"/>
<organism evidence="3 4">
    <name type="scientific">Brassica oleracea var. oleracea</name>
    <dbReference type="NCBI Taxonomy" id="109376"/>
    <lineage>
        <taxon>Eukaryota</taxon>
        <taxon>Viridiplantae</taxon>
        <taxon>Streptophyta</taxon>
        <taxon>Embryophyta</taxon>
        <taxon>Tracheophyta</taxon>
        <taxon>Spermatophyta</taxon>
        <taxon>Magnoliopsida</taxon>
        <taxon>eudicotyledons</taxon>
        <taxon>Gunneridae</taxon>
        <taxon>Pentapetalae</taxon>
        <taxon>rosids</taxon>
        <taxon>malvids</taxon>
        <taxon>Brassicales</taxon>
        <taxon>Brassicaceae</taxon>
        <taxon>Brassiceae</taxon>
        <taxon>Brassica</taxon>
    </lineage>
</organism>
<evidence type="ECO:0000256" key="1">
    <source>
        <dbReference type="ARBA" id="ARBA00007727"/>
    </source>
</evidence>
<sequence length="244" mass="28516">MAMATTRLLRSYGEECRFNVSDFLERSRNRRIVSVGDAIGRNQWESLLCMLSQAASNESEIYEVNGNPITKHKGFLSMRFPEHNLTVEYHRTPFLVVIGRPPENSPEDVRMTVRVDEFNWQSKRWAGSDVLVFNTGHWWNEDKTFNAGVFFQEGERLDPKNSYIFFRSLSPVHYRNGTWNLGGLCDAETEPEIDMKKMESDPVHNRKMVILQGIVVRMFLKMLLKIVVTGACMRMRFSMRSYWQ</sequence>
<accession>A0A0D3AEG2</accession>
<reference evidence="3" key="2">
    <citation type="submission" date="2015-03" db="UniProtKB">
        <authorList>
            <consortium name="EnsemblPlants"/>
        </authorList>
    </citation>
    <scope>IDENTIFICATION</scope>
</reference>
<dbReference type="PANTHER" id="PTHR32285:SF53">
    <property type="entry name" value="PROTEIN TRICHOME BIREFRINGENCE-LIKE 9"/>
    <property type="match status" value="1"/>
</dbReference>
<dbReference type="EnsemblPlants" id="Bo1g140970.1">
    <property type="protein sequence ID" value="Bo1g140970.1"/>
    <property type="gene ID" value="Bo1g140970"/>
</dbReference>
<dbReference type="Proteomes" id="UP000032141">
    <property type="component" value="Chromosome C1"/>
</dbReference>
<dbReference type="HOGENOM" id="CLU_1139389_0_0_1"/>
<dbReference type="Gramene" id="Bo1g140970.1">
    <property type="protein sequence ID" value="Bo1g140970.1"/>
    <property type="gene ID" value="Bo1g140970"/>
</dbReference>
<dbReference type="InterPro" id="IPR029962">
    <property type="entry name" value="TBL"/>
</dbReference>
<evidence type="ECO:0000259" key="2">
    <source>
        <dbReference type="Pfam" id="PF13839"/>
    </source>
</evidence>
<keyword evidence="4" id="KW-1185">Reference proteome</keyword>
<dbReference type="Pfam" id="PF13839">
    <property type="entry name" value="PC-Esterase"/>
    <property type="match status" value="1"/>
</dbReference>
<dbReference type="PANTHER" id="PTHR32285">
    <property type="entry name" value="PROTEIN TRICHOME BIREFRINGENCE-LIKE 9-RELATED"/>
    <property type="match status" value="1"/>
</dbReference>
<name>A0A0D3AEG2_BRAOL</name>
<evidence type="ECO:0000313" key="3">
    <source>
        <dbReference type="EnsemblPlants" id="Bo1g140970.1"/>
    </source>
</evidence>
<dbReference type="OMA" id="RSYGEEC"/>
<comment type="similarity">
    <text evidence="1">Belongs to the PC-esterase family. TBL subfamily.</text>
</comment>
<protein>
    <recommendedName>
        <fullName evidence="2">Trichome birefringence-like C-terminal domain-containing protein</fullName>
    </recommendedName>
</protein>
<dbReference type="STRING" id="109376.A0A0D3AEG2"/>
<proteinExistence type="inferred from homology"/>
<reference evidence="3 4" key="1">
    <citation type="journal article" date="2014" name="Genome Biol.">
        <title>Transcriptome and methylome profiling reveals relics of genome dominance in the mesopolyploid Brassica oleracea.</title>
        <authorList>
            <person name="Parkin I.A."/>
            <person name="Koh C."/>
            <person name="Tang H."/>
            <person name="Robinson S.J."/>
            <person name="Kagale S."/>
            <person name="Clarke W.E."/>
            <person name="Town C.D."/>
            <person name="Nixon J."/>
            <person name="Krishnakumar V."/>
            <person name="Bidwell S.L."/>
            <person name="Denoeud F."/>
            <person name="Belcram H."/>
            <person name="Links M.G."/>
            <person name="Just J."/>
            <person name="Clarke C."/>
            <person name="Bender T."/>
            <person name="Huebert T."/>
            <person name="Mason A.S."/>
            <person name="Pires J.C."/>
            <person name="Barker G."/>
            <person name="Moore J."/>
            <person name="Walley P.G."/>
            <person name="Manoli S."/>
            <person name="Batley J."/>
            <person name="Edwards D."/>
            <person name="Nelson M.N."/>
            <person name="Wang X."/>
            <person name="Paterson A.H."/>
            <person name="King G."/>
            <person name="Bancroft I."/>
            <person name="Chalhoub B."/>
            <person name="Sharpe A.G."/>
        </authorList>
    </citation>
    <scope>NUCLEOTIDE SEQUENCE</scope>
    <source>
        <strain evidence="3 4">cv. TO1000</strain>
    </source>
</reference>
<feature type="domain" description="Trichome birefringence-like C-terminal" evidence="2">
    <location>
        <begin position="17"/>
        <end position="156"/>
    </location>
</feature>
<dbReference type="GO" id="GO:0005794">
    <property type="term" value="C:Golgi apparatus"/>
    <property type="evidence" value="ECO:0007669"/>
    <property type="project" value="TreeGrafter"/>
</dbReference>
<dbReference type="eggNOG" id="ENOG502QSSZ">
    <property type="taxonomic scope" value="Eukaryota"/>
</dbReference>
<evidence type="ECO:0000313" key="4">
    <source>
        <dbReference type="Proteomes" id="UP000032141"/>
    </source>
</evidence>
<dbReference type="InterPro" id="IPR026057">
    <property type="entry name" value="TBL_C"/>
</dbReference>
<dbReference type="GO" id="GO:0016413">
    <property type="term" value="F:O-acetyltransferase activity"/>
    <property type="evidence" value="ECO:0007669"/>
    <property type="project" value="InterPro"/>
</dbReference>